<keyword evidence="2" id="KW-1185">Reference proteome</keyword>
<proteinExistence type="predicted"/>
<protein>
    <submittedName>
        <fullName evidence="1">Uncharacterized protein</fullName>
    </submittedName>
</protein>
<dbReference type="EMBL" id="CM039439">
    <property type="protein sequence ID" value="KAI4297062.1"/>
    <property type="molecule type" value="Genomic_DNA"/>
</dbReference>
<comment type="caution">
    <text evidence="1">The sequence shown here is derived from an EMBL/GenBank/DDBJ whole genome shotgun (WGS) entry which is preliminary data.</text>
</comment>
<accession>A0ACB9KIT1</accession>
<name>A0ACB9KIT1_BAUVA</name>
<gene>
    <name evidence="1" type="ORF">L6164_036970</name>
</gene>
<dbReference type="Proteomes" id="UP000828941">
    <property type="component" value="Chromosome 14"/>
</dbReference>
<reference evidence="1 2" key="1">
    <citation type="journal article" date="2022" name="DNA Res.">
        <title>Chromosomal-level genome assembly of the orchid tree Bauhinia variegata (Leguminosae; Cercidoideae) supports the allotetraploid origin hypothesis of Bauhinia.</title>
        <authorList>
            <person name="Zhong Y."/>
            <person name="Chen Y."/>
            <person name="Zheng D."/>
            <person name="Pang J."/>
            <person name="Liu Y."/>
            <person name="Luo S."/>
            <person name="Meng S."/>
            <person name="Qian L."/>
            <person name="Wei D."/>
            <person name="Dai S."/>
            <person name="Zhou R."/>
        </authorList>
    </citation>
    <scope>NUCLEOTIDE SEQUENCE [LARGE SCALE GENOMIC DNA]</scope>
    <source>
        <strain evidence="1">BV-YZ2020</strain>
    </source>
</reference>
<evidence type="ECO:0000313" key="1">
    <source>
        <dbReference type="EMBL" id="KAI4297062.1"/>
    </source>
</evidence>
<evidence type="ECO:0000313" key="2">
    <source>
        <dbReference type="Proteomes" id="UP000828941"/>
    </source>
</evidence>
<organism evidence="1 2">
    <name type="scientific">Bauhinia variegata</name>
    <name type="common">Purple orchid tree</name>
    <name type="synonym">Phanera variegata</name>
    <dbReference type="NCBI Taxonomy" id="167791"/>
    <lineage>
        <taxon>Eukaryota</taxon>
        <taxon>Viridiplantae</taxon>
        <taxon>Streptophyta</taxon>
        <taxon>Embryophyta</taxon>
        <taxon>Tracheophyta</taxon>
        <taxon>Spermatophyta</taxon>
        <taxon>Magnoliopsida</taxon>
        <taxon>eudicotyledons</taxon>
        <taxon>Gunneridae</taxon>
        <taxon>Pentapetalae</taxon>
        <taxon>rosids</taxon>
        <taxon>fabids</taxon>
        <taxon>Fabales</taxon>
        <taxon>Fabaceae</taxon>
        <taxon>Cercidoideae</taxon>
        <taxon>Cercideae</taxon>
        <taxon>Bauhiniinae</taxon>
        <taxon>Bauhinia</taxon>
    </lineage>
</organism>
<sequence length="88" mass="9726">MGCCQWLIVLASISIIAVSQIFFQLRCYHILVAYPIAPFLAFCNALHLTGYSTMVVRGVEGVSSLPRNCLLLAAIFFFCCCWDLGLTS</sequence>